<name>A0A849HSU2_9MICO</name>
<gene>
    <name evidence="1" type="ORF">HJG52_16875</name>
</gene>
<sequence length="258" mass="29305">MVTTFTGEPTLQQRQWIAVLHAGDRAMLGGLSALAWWGLKNWVRDEITVVVQNPLSYEPVEGVVFFRTRRDLDRLRHPTKAMPVSRVEPAALLFAAYDRSSRTAKGLLAAVVQQRLTTPERLLEELEELSTLRRSRMLRTALHDISGGAQSLSEMDVRRLCVRAGLRPPNRQVQRMDSRGQRRFTDCEWDLPDGRTLVLEVDGGFHMEVEHWEDDLQRQRRLTTDKRTVVRCTARELRDEADAVAADLLALGVPGLSA</sequence>
<dbReference type="RefSeq" id="WP_171244785.1">
    <property type="nucleotide sequence ID" value="NZ_JABEPQ010000004.1"/>
</dbReference>
<comment type="caution">
    <text evidence="1">The sequence shown here is derived from an EMBL/GenBank/DDBJ whole genome shotgun (WGS) entry which is preliminary data.</text>
</comment>
<organism evidence="1 2">
    <name type="scientific">Knoellia koreensis</name>
    <dbReference type="NCBI Taxonomy" id="2730921"/>
    <lineage>
        <taxon>Bacteria</taxon>
        <taxon>Bacillati</taxon>
        <taxon>Actinomycetota</taxon>
        <taxon>Actinomycetes</taxon>
        <taxon>Micrococcales</taxon>
        <taxon>Intrasporangiaceae</taxon>
        <taxon>Knoellia</taxon>
    </lineage>
</organism>
<evidence type="ECO:0008006" key="3">
    <source>
        <dbReference type="Google" id="ProtNLM"/>
    </source>
</evidence>
<proteinExistence type="predicted"/>
<keyword evidence="2" id="KW-1185">Reference proteome</keyword>
<reference evidence="1 2" key="1">
    <citation type="submission" date="2020-04" db="EMBL/GenBank/DDBJ databases">
        <title>Knoellia sp. isolate from air conditioner.</title>
        <authorList>
            <person name="Chea S."/>
            <person name="Kim D.-U."/>
        </authorList>
    </citation>
    <scope>NUCLEOTIDE SEQUENCE [LARGE SCALE GENOMIC DNA]</scope>
    <source>
        <strain evidence="1 2">DB2414S</strain>
    </source>
</reference>
<evidence type="ECO:0000313" key="2">
    <source>
        <dbReference type="Proteomes" id="UP000588586"/>
    </source>
</evidence>
<protein>
    <recommendedName>
        <fullName evidence="3">DUF559 domain-containing protein</fullName>
    </recommendedName>
</protein>
<dbReference type="Proteomes" id="UP000588586">
    <property type="component" value="Unassembled WGS sequence"/>
</dbReference>
<dbReference type="AlphaFoldDB" id="A0A849HSU2"/>
<accession>A0A849HSU2</accession>
<evidence type="ECO:0000313" key="1">
    <source>
        <dbReference type="EMBL" id="NNM47667.1"/>
    </source>
</evidence>
<dbReference type="EMBL" id="JABEPQ010000004">
    <property type="protein sequence ID" value="NNM47667.1"/>
    <property type="molecule type" value="Genomic_DNA"/>
</dbReference>